<dbReference type="Gene3D" id="1.10.472.80">
    <property type="entry name" value="Ypt/Rab-GAP domain of gyp1p, domain 3"/>
    <property type="match status" value="1"/>
</dbReference>
<dbReference type="GO" id="GO:0060271">
    <property type="term" value="P:cilium assembly"/>
    <property type="evidence" value="ECO:0007669"/>
    <property type="project" value="UniProtKB-ARBA"/>
</dbReference>
<evidence type="ECO:0000256" key="12">
    <source>
        <dbReference type="SAM" id="MobiDB-lite"/>
    </source>
</evidence>
<keyword evidence="8" id="KW-0175">Coiled coil</keyword>
<reference evidence="14" key="1">
    <citation type="submission" date="2021-02" db="EMBL/GenBank/DDBJ databases">
        <authorList>
            <person name="Steward A R."/>
        </authorList>
    </citation>
    <scope>NUCLEOTIDE SEQUENCE</scope>
</reference>
<dbReference type="InterPro" id="IPR035969">
    <property type="entry name" value="Rab-GAP_TBC_sf"/>
</dbReference>
<dbReference type="AlphaFoldDB" id="A0A821WKL7"/>
<name>A0A821WKL7_9NEOP</name>
<evidence type="ECO:0000256" key="6">
    <source>
        <dbReference type="ARBA" id="ARBA00022737"/>
    </source>
</evidence>
<dbReference type="Gene3D" id="2.130.10.10">
    <property type="entry name" value="YVTN repeat-like/Quinoprotein amine dehydrogenase"/>
    <property type="match status" value="1"/>
</dbReference>
<feature type="region of interest" description="Disordered" evidence="12">
    <location>
        <begin position="754"/>
        <end position="803"/>
    </location>
</feature>
<dbReference type="InterPro" id="IPR015943">
    <property type="entry name" value="WD40/YVTN_repeat-like_dom_sf"/>
</dbReference>
<dbReference type="GO" id="GO:0036064">
    <property type="term" value="C:ciliary basal body"/>
    <property type="evidence" value="ECO:0007669"/>
    <property type="project" value="TreeGrafter"/>
</dbReference>
<dbReference type="PANTHER" id="PTHR19853:SF1">
    <property type="entry name" value="TBC1 DOMAIN FAMILY MEMBER 31"/>
    <property type="match status" value="1"/>
</dbReference>
<dbReference type="GO" id="GO:0034451">
    <property type="term" value="C:centriolar satellite"/>
    <property type="evidence" value="ECO:0007669"/>
    <property type="project" value="UniProtKB-SubCell"/>
</dbReference>
<protein>
    <recommendedName>
        <fullName evidence="3">TBC1 domain family member 31</fullName>
    </recommendedName>
</protein>
<dbReference type="InterPro" id="IPR036322">
    <property type="entry name" value="WD40_repeat_dom_sf"/>
</dbReference>
<dbReference type="InterPro" id="IPR051570">
    <property type="entry name" value="TBC1_cilium_biogenesis"/>
</dbReference>
<dbReference type="PANTHER" id="PTHR19853">
    <property type="entry name" value="WD REPEAT CONTAINING PROTEIN 3 WDR3"/>
    <property type="match status" value="1"/>
</dbReference>
<accession>A0A821WKL7</accession>
<keyword evidence="10" id="KW-0966">Cell projection</keyword>
<comment type="function">
    <text evidence="11">Molecular adapter which is involved in cilium biogenesis. Part of a functional complex including OFD1 a centriolar protein involved in cilium assembly. Could regulate the cAMP-dependent phosphorylation of OFD1, and its subsequent ubiquitination by PJA2 which ultimately leads to its proteasomal degradation.</text>
</comment>
<evidence type="ECO:0000256" key="4">
    <source>
        <dbReference type="ARBA" id="ARBA00022490"/>
    </source>
</evidence>
<feature type="compositionally biased region" description="Basic and acidic residues" evidence="12">
    <location>
        <begin position="759"/>
        <end position="772"/>
    </location>
</feature>
<keyword evidence="7" id="KW-0970">Cilium biogenesis/degradation</keyword>
<evidence type="ECO:0000313" key="15">
    <source>
        <dbReference type="Proteomes" id="UP000663880"/>
    </source>
</evidence>
<dbReference type="GO" id="GO:0060090">
    <property type="term" value="F:molecular adaptor activity"/>
    <property type="evidence" value="ECO:0007669"/>
    <property type="project" value="UniProtKB-ARBA"/>
</dbReference>
<organism evidence="14 15">
    <name type="scientific">Pieris macdunnoughi</name>
    <dbReference type="NCBI Taxonomy" id="345717"/>
    <lineage>
        <taxon>Eukaryota</taxon>
        <taxon>Metazoa</taxon>
        <taxon>Ecdysozoa</taxon>
        <taxon>Arthropoda</taxon>
        <taxon>Hexapoda</taxon>
        <taxon>Insecta</taxon>
        <taxon>Pterygota</taxon>
        <taxon>Neoptera</taxon>
        <taxon>Endopterygota</taxon>
        <taxon>Lepidoptera</taxon>
        <taxon>Glossata</taxon>
        <taxon>Ditrysia</taxon>
        <taxon>Papilionoidea</taxon>
        <taxon>Pieridae</taxon>
        <taxon>Pierinae</taxon>
        <taxon>Pieris</taxon>
    </lineage>
</organism>
<evidence type="ECO:0000256" key="8">
    <source>
        <dbReference type="ARBA" id="ARBA00023054"/>
    </source>
</evidence>
<evidence type="ECO:0000256" key="9">
    <source>
        <dbReference type="ARBA" id="ARBA00023212"/>
    </source>
</evidence>
<dbReference type="SUPFAM" id="SSF50978">
    <property type="entry name" value="WD40 repeat-like"/>
    <property type="match status" value="1"/>
</dbReference>
<comment type="subcellular location">
    <subcellularLocation>
        <location evidence="1">Cytoplasm</location>
        <location evidence="1">Cytoskeleton</location>
        <location evidence="1">Cilium basal body</location>
    </subcellularLocation>
    <subcellularLocation>
        <location evidence="2">Cytoplasm</location>
        <location evidence="2">Cytoskeleton</location>
        <location evidence="2">Microtubule organizing center</location>
        <location evidence="2">Centrosome</location>
        <location evidence="2">Centriolar satellite</location>
    </subcellularLocation>
</comment>
<feature type="domain" description="Rab-GAP TBC" evidence="13">
    <location>
        <begin position="391"/>
        <end position="566"/>
    </location>
</feature>
<dbReference type="InterPro" id="IPR000195">
    <property type="entry name" value="Rab-GAP-TBC_dom"/>
</dbReference>
<evidence type="ECO:0000256" key="7">
    <source>
        <dbReference type="ARBA" id="ARBA00022794"/>
    </source>
</evidence>
<keyword evidence="6" id="KW-0677">Repeat</keyword>
<evidence type="ECO:0000313" key="14">
    <source>
        <dbReference type="EMBL" id="CAF4928982.1"/>
    </source>
</evidence>
<dbReference type="PROSITE" id="PS50086">
    <property type="entry name" value="TBC_RABGAP"/>
    <property type="match status" value="1"/>
</dbReference>
<keyword evidence="9" id="KW-0206">Cytoskeleton</keyword>
<proteinExistence type="predicted"/>
<evidence type="ECO:0000256" key="3">
    <source>
        <dbReference type="ARBA" id="ARBA00014199"/>
    </source>
</evidence>
<evidence type="ECO:0000256" key="1">
    <source>
        <dbReference type="ARBA" id="ARBA00004120"/>
    </source>
</evidence>
<dbReference type="InterPro" id="IPR001680">
    <property type="entry name" value="WD40_rpt"/>
</dbReference>
<dbReference type="EMBL" id="CAJOBZ010000062">
    <property type="protein sequence ID" value="CAF4928982.1"/>
    <property type="molecule type" value="Genomic_DNA"/>
</dbReference>
<evidence type="ECO:0000256" key="11">
    <source>
        <dbReference type="ARBA" id="ARBA00034464"/>
    </source>
</evidence>
<dbReference type="Pfam" id="PF00566">
    <property type="entry name" value="RabGAP-TBC"/>
    <property type="match status" value="1"/>
</dbReference>
<evidence type="ECO:0000256" key="5">
    <source>
        <dbReference type="ARBA" id="ARBA00022574"/>
    </source>
</evidence>
<dbReference type="SUPFAM" id="SSF47923">
    <property type="entry name" value="Ypt/Rab-GAP domain of gyp1p"/>
    <property type="match status" value="1"/>
</dbReference>
<dbReference type="SMART" id="SM00320">
    <property type="entry name" value="WD40"/>
    <property type="match status" value="3"/>
</dbReference>
<sequence>MDQNHDANETIEKYDLKIKSKPKYGVILQLHHTVRGRRIRFSSASFDDIHEKLACADNVGNIFILDFADLKFWKLASQGPCTALHFYPNKLDTLIVANKNYDIHFMDIESGSISFTLSGHSAPVKHISYSNSKMNNLLTASAAEAILWELTNYTKYFTLNTYSGAQIQQIMFTPAGDYLVSCFQNDTVQIWRHETMKSLKQIIPSELKHMKSIAFTMNGRAMAMAGLSPTLILFSMDTWKALVSIDLTKYNISGVQLVSFIPQVFDGGSNKILGVLSSDCILYMINVETLKVIHNIRCESSGIRNFIVSPSGKYFLCILQLGEVNVYNTSCVLDLAKVSKDKVNVTTPAHINPPYKIQSKNDLHTKLEVEKRMRTCMDSVRLRRILMQYGEYPEKFRSVIWRSLLVTPRNKIAYSTLVDKGIHTAFKDIEKQFTIHSTITLKSLKRLLSCLAHWCPLFGVLKFLPGFVFPFVKVLHKDPLLLFECVATVLMNQCQLWFEYAPFPPISILAIIENILAEHDQQLLDHYCELGITSQIYALKILETAFSEVLTCSEWLILWDHIVSNEPSFILMAVVSYNIIQKNAIRRLTTYKQLENFFHKQNPLDKKSFLKKTYYLLNETPEDIHPRRFLNSFISLEKGISYQQFSGYPKATICLKLARKERKKNKSERYTLKDLTTKSQEREIRCRFKNNESDIDTNSELSNDDNFGTEEKLYKSTRREAFQTNGDIIKRSVKDDLIESIMCPATVQLKRSKKVLKSNKREDISERAESISKKNKKANQNNQLEKAVEKLLFDGSNTETSRT</sequence>
<dbReference type="OrthoDB" id="5578278at2759"/>
<keyword evidence="5" id="KW-0853">WD repeat</keyword>
<evidence type="ECO:0000259" key="13">
    <source>
        <dbReference type="PROSITE" id="PS50086"/>
    </source>
</evidence>
<gene>
    <name evidence="14" type="ORF">PMACD_LOCUS13688</name>
</gene>
<evidence type="ECO:0000256" key="10">
    <source>
        <dbReference type="ARBA" id="ARBA00023273"/>
    </source>
</evidence>
<keyword evidence="4" id="KW-0963">Cytoplasm</keyword>
<comment type="caution">
    <text evidence="14">The sequence shown here is derived from an EMBL/GenBank/DDBJ whole genome shotgun (WGS) entry which is preliminary data.</text>
</comment>
<dbReference type="Proteomes" id="UP000663880">
    <property type="component" value="Unassembled WGS sequence"/>
</dbReference>
<keyword evidence="15" id="KW-1185">Reference proteome</keyword>
<evidence type="ECO:0000256" key="2">
    <source>
        <dbReference type="ARBA" id="ARBA00004607"/>
    </source>
</evidence>
<dbReference type="FunFam" id="1.10.472.80:FF:000022">
    <property type="entry name" value="TBC1 domain family, member 31"/>
    <property type="match status" value="1"/>
</dbReference>